<reference evidence="2 3" key="1">
    <citation type="submission" date="2019-11" db="EMBL/GenBank/DDBJ databases">
        <title>Novel species isolated from a subtropical stream in China.</title>
        <authorList>
            <person name="Lu H."/>
        </authorList>
    </citation>
    <scope>NUCLEOTIDE SEQUENCE [LARGE SCALE GENOMIC DNA]</scope>
    <source>
        <strain evidence="2 3">FT26W</strain>
    </source>
</reference>
<dbReference type="Proteomes" id="UP000439986">
    <property type="component" value="Unassembled WGS sequence"/>
</dbReference>
<dbReference type="InterPro" id="IPR001387">
    <property type="entry name" value="Cro/C1-type_HTH"/>
</dbReference>
<dbReference type="GO" id="GO:0003677">
    <property type="term" value="F:DNA binding"/>
    <property type="evidence" value="ECO:0007669"/>
    <property type="project" value="InterPro"/>
</dbReference>
<feature type="domain" description="HTH cro/C1-type" evidence="1">
    <location>
        <begin position="20"/>
        <end position="72"/>
    </location>
</feature>
<dbReference type="CDD" id="cd00093">
    <property type="entry name" value="HTH_XRE"/>
    <property type="match status" value="1"/>
</dbReference>
<dbReference type="EMBL" id="WKJL01000002">
    <property type="protein sequence ID" value="MRW83336.1"/>
    <property type="molecule type" value="Genomic_DNA"/>
</dbReference>
<evidence type="ECO:0000259" key="1">
    <source>
        <dbReference type="PROSITE" id="PS50943"/>
    </source>
</evidence>
<dbReference type="PROSITE" id="PS50943">
    <property type="entry name" value="HTH_CROC1"/>
    <property type="match status" value="1"/>
</dbReference>
<proteinExistence type="predicted"/>
<evidence type="ECO:0000313" key="2">
    <source>
        <dbReference type="EMBL" id="MRW83336.1"/>
    </source>
</evidence>
<dbReference type="InterPro" id="IPR010982">
    <property type="entry name" value="Lambda_DNA-bd_dom_sf"/>
</dbReference>
<dbReference type="AlphaFoldDB" id="A0A844D5E3"/>
<sequence>MLDFTFAAPSELGKEIASRIKAQRMRLELSQPELAQRAGIALGTVSGFENTGKGTLETLLRLIVALGLAKELEPLFLQKPTSIKELEEASKPVRQRVPRKNKRAP</sequence>
<gene>
    <name evidence="2" type="ORF">GJ698_04440</name>
</gene>
<dbReference type="SUPFAM" id="SSF47413">
    <property type="entry name" value="lambda repressor-like DNA-binding domains"/>
    <property type="match status" value="1"/>
</dbReference>
<dbReference type="Gene3D" id="1.10.260.40">
    <property type="entry name" value="lambda repressor-like DNA-binding domains"/>
    <property type="match status" value="1"/>
</dbReference>
<accession>A0A844D5E3</accession>
<evidence type="ECO:0000313" key="3">
    <source>
        <dbReference type="Proteomes" id="UP000439986"/>
    </source>
</evidence>
<protein>
    <submittedName>
        <fullName evidence="2">Helix-turn-helix domain-containing protein</fullName>
    </submittedName>
</protein>
<dbReference type="SMART" id="SM00530">
    <property type="entry name" value="HTH_XRE"/>
    <property type="match status" value="1"/>
</dbReference>
<comment type="caution">
    <text evidence="2">The sequence shown here is derived from an EMBL/GenBank/DDBJ whole genome shotgun (WGS) entry which is preliminary data.</text>
</comment>
<dbReference type="RefSeq" id="WP_154356408.1">
    <property type="nucleotide sequence ID" value="NZ_WKJL01000002.1"/>
</dbReference>
<keyword evidence="3" id="KW-1185">Reference proteome</keyword>
<name>A0A844D5E3_9BURK</name>
<organism evidence="2 3">
    <name type="scientific">Duganella aquatilis</name>
    <dbReference type="NCBI Taxonomy" id="2666082"/>
    <lineage>
        <taxon>Bacteria</taxon>
        <taxon>Pseudomonadati</taxon>
        <taxon>Pseudomonadota</taxon>
        <taxon>Betaproteobacteria</taxon>
        <taxon>Burkholderiales</taxon>
        <taxon>Oxalobacteraceae</taxon>
        <taxon>Telluria group</taxon>
        <taxon>Duganella</taxon>
    </lineage>
</organism>